<name>A0A8C4WWR4_EPTBU</name>
<comment type="catalytic activity">
    <reaction evidence="11">
        <text>hydrogencarbonate + H(+) = CO2 + H2O</text>
        <dbReference type="Rhea" id="RHEA:10748"/>
        <dbReference type="ChEBI" id="CHEBI:15377"/>
        <dbReference type="ChEBI" id="CHEBI:15378"/>
        <dbReference type="ChEBI" id="CHEBI:16526"/>
        <dbReference type="ChEBI" id="CHEBI:17544"/>
        <dbReference type="EC" id="4.2.1.1"/>
    </reaction>
    <physiologicalReaction direction="left-to-right" evidence="11">
        <dbReference type="Rhea" id="RHEA:10749"/>
    </physiologicalReaction>
    <physiologicalReaction direction="right-to-left" evidence="11">
        <dbReference type="Rhea" id="RHEA:10750"/>
    </physiologicalReaction>
</comment>
<dbReference type="Pfam" id="PF00194">
    <property type="entry name" value="Carb_anhydrase"/>
    <property type="match status" value="1"/>
</dbReference>
<reference evidence="14" key="1">
    <citation type="submission" date="2025-08" db="UniProtKB">
        <authorList>
            <consortium name="Ensembl"/>
        </authorList>
    </citation>
    <scope>IDENTIFICATION</scope>
</reference>
<dbReference type="AlphaFoldDB" id="A0A8C4WWR4"/>
<evidence type="ECO:0000256" key="5">
    <source>
        <dbReference type="ARBA" id="ARBA00022475"/>
    </source>
</evidence>
<dbReference type="PANTHER" id="PTHR18952">
    <property type="entry name" value="CARBONIC ANHYDRASE"/>
    <property type="match status" value="1"/>
</dbReference>
<evidence type="ECO:0000313" key="15">
    <source>
        <dbReference type="Proteomes" id="UP000694388"/>
    </source>
</evidence>
<dbReference type="Gene3D" id="3.10.200.10">
    <property type="entry name" value="Alpha carbonic anhydrase"/>
    <property type="match status" value="1"/>
</dbReference>
<evidence type="ECO:0000256" key="8">
    <source>
        <dbReference type="ARBA" id="ARBA00032271"/>
    </source>
</evidence>
<dbReference type="PROSITE" id="PS51144">
    <property type="entry name" value="ALPHA_CA_2"/>
    <property type="match status" value="1"/>
</dbReference>
<dbReference type="InterPro" id="IPR023561">
    <property type="entry name" value="Carbonic_anhydrase_a-class"/>
</dbReference>
<keyword evidence="6" id="KW-0336">GPI-anchor</keyword>
<dbReference type="SUPFAM" id="SSF51069">
    <property type="entry name" value="Carbonic anhydrase"/>
    <property type="match status" value="1"/>
</dbReference>
<keyword evidence="15" id="KW-1185">Reference proteome</keyword>
<keyword evidence="6" id="KW-0325">Glycoprotein</keyword>
<evidence type="ECO:0000256" key="2">
    <source>
        <dbReference type="ARBA" id="ARBA00010718"/>
    </source>
</evidence>
<dbReference type="SMART" id="SM01057">
    <property type="entry name" value="Carb_anhydrase"/>
    <property type="match status" value="1"/>
</dbReference>
<comment type="subcellular location">
    <subcellularLocation>
        <location evidence="1">Cell membrane</location>
        <topology evidence="1">Lipid-anchor</topology>
        <topology evidence="1">GPI-anchor</topology>
    </subcellularLocation>
</comment>
<keyword evidence="7" id="KW-0449">Lipoprotein</keyword>
<feature type="chain" id="PRO_5034887065" description="Carbonic anhydrase 4" evidence="12">
    <location>
        <begin position="23"/>
        <end position="236"/>
    </location>
</feature>
<evidence type="ECO:0000256" key="12">
    <source>
        <dbReference type="SAM" id="SignalP"/>
    </source>
</evidence>
<evidence type="ECO:0000256" key="4">
    <source>
        <dbReference type="ARBA" id="ARBA00014205"/>
    </source>
</evidence>
<feature type="signal peptide" evidence="12">
    <location>
        <begin position="1"/>
        <end position="22"/>
    </location>
</feature>
<evidence type="ECO:0000256" key="11">
    <source>
        <dbReference type="ARBA" id="ARBA00049061"/>
    </source>
</evidence>
<dbReference type="GO" id="GO:0004089">
    <property type="term" value="F:carbonate dehydratase activity"/>
    <property type="evidence" value="ECO:0007669"/>
    <property type="project" value="UniProtKB-EC"/>
</dbReference>
<evidence type="ECO:0000313" key="14">
    <source>
        <dbReference type="Ensembl" id="ENSEBUP00000015990.1"/>
    </source>
</evidence>
<dbReference type="Proteomes" id="UP000694388">
    <property type="component" value="Unplaced"/>
</dbReference>
<sequence length="236" mass="27015">MYMNVAVRSVTLILTCTLLSDAADWCYSKSSNDPCKHDVDHWGDQYPKCKGKSQSPINIDTRSTKVNRSLDNFMFEGYDEILSDVQMVYNGYTVQVLLNGKSLTVNGGGLDGEYIADQFHLHWGNRTAAGSEHQLNNTQLPMEVILSQLLVILPKQDMLLDRVVCFFVYIFIYLSVTIDFQLSTCSLSHSSKAMALKLDMYTRERNSFRRPKFLRSRSKVKVTRRLNIKINETLSF</sequence>
<organism evidence="14 15">
    <name type="scientific">Eptatretus burgeri</name>
    <name type="common">Inshore hagfish</name>
    <dbReference type="NCBI Taxonomy" id="7764"/>
    <lineage>
        <taxon>Eukaryota</taxon>
        <taxon>Metazoa</taxon>
        <taxon>Chordata</taxon>
        <taxon>Craniata</taxon>
        <taxon>Vertebrata</taxon>
        <taxon>Cyclostomata</taxon>
        <taxon>Myxini</taxon>
        <taxon>Myxiniformes</taxon>
        <taxon>Myxinidae</taxon>
        <taxon>Eptatretinae</taxon>
        <taxon>Eptatretus</taxon>
    </lineage>
</organism>
<dbReference type="GO" id="GO:0005886">
    <property type="term" value="C:plasma membrane"/>
    <property type="evidence" value="ECO:0007669"/>
    <property type="project" value="UniProtKB-SubCell"/>
</dbReference>
<evidence type="ECO:0000259" key="13">
    <source>
        <dbReference type="PROSITE" id="PS51144"/>
    </source>
</evidence>
<comment type="function">
    <text evidence="10">Catalyzes the reversible hydration of carbon dioxide into bicarbonate and protons and thus is essential to maintaining intracellular and extracellular pH. May stimulate the sodium/bicarbonate transporter activity of SLC4A4 that acts in pH homeostasis. It is essential for acid overload removal from the retina and retina epithelium, and acid release in the choriocapillaris in the choroid.</text>
</comment>
<evidence type="ECO:0000256" key="3">
    <source>
        <dbReference type="ARBA" id="ARBA00011736"/>
    </source>
</evidence>
<keyword evidence="5" id="KW-1003">Cell membrane</keyword>
<evidence type="ECO:0000256" key="7">
    <source>
        <dbReference type="ARBA" id="ARBA00023288"/>
    </source>
</evidence>
<keyword evidence="12" id="KW-0732">Signal</keyword>
<dbReference type="InterPro" id="IPR001148">
    <property type="entry name" value="CA_dom"/>
</dbReference>
<evidence type="ECO:0000256" key="1">
    <source>
        <dbReference type="ARBA" id="ARBA00004609"/>
    </source>
</evidence>
<evidence type="ECO:0000256" key="6">
    <source>
        <dbReference type="ARBA" id="ARBA00022622"/>
    </source>
</evidence>
<dbReference type="InterPro" id="IPR036398">
    <property type="entry name" value="CA_dom_sf"/>
</dbReference>
<keyword evidence="6" id="KW-0472">Membrane</keyword>
<dbReference type="GO" id="GO:0008270">
    <property type="term" value="F:zinc ion binding"/>
    <property type="evidence" value="ECO:0007669"/>
    <property type="project" value="InterPro"/>
</dbReference>
<feature type="domain" description="Alpha-carbonic anhydrase" evidence="13">
    <location>
        <begin position="23"/>
        <end position="236"/>
    </location>
</feature>
<dbReference type="PANTHER" id="PTHR18952:SF95">
    <property type="entry name" value="CARBONIC ANHYDRASE 4"/>
    <property type="match status" value="1"/>
</dbReference>
<comment type="subunit">
    <text evidence="3">Interacts with SLC4A4.</text>
</comment>
<comment type="similarity">
    <text evidence="2">Belongs to the alpha-carbonic anhydrase family.</text>
</comment>
<dbReference type="Ensembl" id="ENSEBUT00000016560.1">
    <property type="protein sequence ID" value="ENSEBUP00000015990.1"/>
    <property type="gene ID" value="ENSEBUG00000010059.1"/>
</dbReference>
<dbReference type="GeneTree" id="ENSGT00940000155690"/>
<accession>A0A8C4WWR4</accession>
<protein>
    <recommendedName>
        <fullName evidence="4">Carbonic anhydrase 4</fullName>
    </recommendedName>
    <alternativeName>
        <fullName evidence="9">Carbonate dehydratase IV</fullName>
    </alternativeName>
    <alternativeName>
        <fullName evidence="8">Carbonic anhydrase IV</fullName>
    </alternativeName>
</protein>
<dbReference type="GO" id="GO:0098552">
    <property type="term" value="C:side of membrane"/>
    <property type="evidence" value="ECO:0007669"/>
    <property type="project" value="UniProtKB-KW"/>
</dbReference>
<reference evidence="14" key="2">
    <citation type="submission" date="2025-09" db="UniProtKB">
        <authorList>
            <consortium name="Ensembl"/>
        </authorList>
    </citation>
    <scope>IDENTIFICATION</scope>
</reference>
<evidence type="ECO:0000256" key="10">
    <source>
        <dbReference type="ARBA" id="ARBA00045603"/>
    </source>
</evidence>
<evidence type="ECO:0000256" key="9">
    <source>
        <dbReference type="ARBA" id="ARBA00032355"/>
    </source>
</evidence>
<proteinExistence type="inferred from homology"/>